<keyword evidence="1" id="KW-0732">Signal</keyword>
<dbReference type="WBParaSite" id="jg9101">
    <property type="protein sequence ID" value="jg9101"/>
    <property type="gene ID" value="jg9101"/>
</dbReference>
<feature type="chain" id="PRO_5037334092" description="Domain of unknown function DB domain-containing protein" evidence="1">
    <location>
        <begin position="20"/>
        <end position="150"/>
    </location>
</feature>
<organism evidence="2 3">
    <name type="scientific">Ditylenchus dipsaci</name>
    <dbReference type="NCBI Taxonomy" id="166011"/>
    <lineage>
        <taxon>Eukaryota</taxon>
        <taxon>Metazoa</taxon>
        <taxon>Ecdysozoa</taxon>
        <taxon>Nematoda</taxon>
        <taxon>Chromadorea</taxon>
        <taxon>Rhabditida</taxon>
        <taxon>Tylenchina</taxon>
        <taxon>Tylenchomorpha</taxon>
        <taxon>Sphaerularioidea</taxon>
        <taxon>Anguinidae</taxon>
        <taxon>Anguininae</taxon>
        <taxon>Ditylenchus</taxon>
    </lineage>
</organism>
<keyword evidence="2" id="KW-1185">Reference proteome</keyword>
<evidence type="ECO:0000256" key="1">
    <source>
        <dbReference type="SAM" id="SignalP"/>
    </source>
</evidence>
<feature type="signal peptide" evidence="1">
    <location>
        <begin position="1"/>
        <end position="19"/>
    </location>
</feature>
<name>A0A915EUF2_9BILA</name>
<evidence type="ECO:0000313" key="3">
    <source>
        <dbReference type="WBParaSite" id="jg9101"/>
    </source>
</evidence>
<dbReference type="Proteomes" id="UP000887574">
    <property type="component" value="Unplaced"/>
</dbReference>
<dbReference type="AlphaFoldDB" id="A0A915EUF2"/>
<proteinExistence type="predicted"/>
<protein>
    <recommendedName>
        <fullName evidence="4">Domain of unknown function DB domain-containing protein</fullName>
    </recommendedName>
</protein>
<accession>A0A915EUF2</accession>
<reference evidence="3" key="1">
    <citation type="submission" date="2022-11" db="UniProtKB">
        <authorList>
            <consortium name="WormBaseParasite"/>
        </authorList>
    </citation>
    <scope>IDENTIFICATION</scope>
</reference>
<sequence length="150" mass="16985">MAALYYFLVFFSLIAKTSKFFFDYTAEEQNDSKSLLSEDEFLKIVEQTCKVLMPLNNDKRAALAPARLLNMKLNCLPTYSPLQCSQADYEKALPCVEKIKNSVCVESTAGEADSKCIKMLCKSKQISKDCTKRCKFDATSNAYDLFSYVN</sequence>
<evidence type="ECO:0008006" key="4">
    <source>
        <dbReference type="Google" id="ProtNLM"/>
    </source>
</evidence>
<evidence type="ECO:0000313" key="2">
    <source>
        <dbReference type="Proteomes" id="UP000887574"/>
    </source>
</evidence>